<feature type="domain" description="Alpha/beta hydrolase fold-5" evidence="2">
    <location>
        <begin position="154"/>
        <end position="316"/>
    </location>
</feature>
<dbReference type="RefSeq" id="WP_343920321.1">
    <property type="nucleotide sequence ID" value="NZ_BAAAKK010000005.1"/>
</dbReference>
<evidence type="ECO:0000313" key="4">
    <source>
        <dbReference type="Proteomes" id="UP001501266"/>
    </source>
</evidence>
<evidence type="ECO:0000256" key="1">
    <source>
        <dbReference type="SAM" id="Phobius"/>
    </source>
</evidence>
<organism evidence="3 4">
    <name type="scientific">Agrococcus citreus</name>
    <dbReference type="NCBI Taxonomy" id="84643"/>
    <lineage>
        <taxon>Bacteria</taxon>
        <taxon>Bacillati</taxon>
        <taxon>Actinomycetota</taxon>
        <taxon>Actinomycetes</taxon>
        <taxon>Micrococcales</taxon>
        <taxon>Microbacteriaceae</taxon>
        <taxon>Agrococcus</taxon>
    </lineage>
</organism>
<keyword evidence="1" id="KW-0472">Membrane</keyword>
<evidence type="ECO:0000259" key="2">
    <source>
        <dbReference type="Pfam" id="PF12695"/>
    </source>
</evidence>
<name>A0ABN1YXD1_9MICO</name>
<accession>A0ABN1YXD1</accession>
<sequence>MTASAPRDGGTRPPDARQRTIADRRPWLRFALGLVLLASAAWIWVSSAGVLLSDHPAYAVLVTAAAVVGTLLLLSATSTWRRVRPPRAAWRRALAGTCAVLATLAVVGSLLWLRPFSAAPVALDAMSGTADVRVTSSTTVITLLPTGVAPRAGLVFQPGARVDARAYVPLLTRVSRAGYLVVIVKQPLDIAFTAIDAPSGIIDDHPEISAWAVGGHSLGGVAASSYAAAHPEEVGGLLLWASYPPDSLADRDDLRAASVSGTLDGLATPDDLAASRADLPPDTAITQVEGGIHAFFGDYGDQPGDGTPTVSRAAAQDQVVGASIALLDSLGSGR</sequence>
<protein>
    <recommendedName>
        <fullName evidence="2">Alpha/beta hydrolase fold-5 domain-containing protein</fullName>
    </recommendedName>
</protein>
<dbReference type="SUPFAM" id="SSF53474">
    <property type="entry name" value="alpha/beta-Hydrolases"/>
    <property type="match status" value="1"/>
</dbReference>
<dbReference type="Gene3D" id="3.40.50.1820">
    <property type="entry name" value="alpha/beta hydrolase"/>
    <property type="match status" value="1"/>
</dbReference>
<dbReference type="InterPro" id="IPR029059">
    <property type="entry name" value="AB_hydrolase_5"/>
</dbReference>
<evidence type="ECO:0000313" key="3">
    <source>
        <dbReference type="EMBL" id="GAA1424787.1"/>
    </source>
</evidence>
<feature type="transmembrane region" description="Helical" evidence="1">
    <location>
        <begin position="57"/>
        <end position="80"/>
    </location>
</feature>
<dbReference type="EMBL" id="BAAAKK010000005">
    <property type="protein sequence ID" value="GAA1424787.1"/>
    <property type="molecule type" value="Genomic_DNA"/>
</dbReference>
<proteinExistence type="predicted"/>
<keyword evidence="4" id="KW-1185">Reference proteome</keyword>
<keyword evidence="1" id="KW-0812">Transmembrane</keyword>
<dbReference type="InterPro" id="IPR029058">
    <property type="entry name" value="AB_hydrolase_fold"/>
</dbReference>
<dbReference type="Proteomes" id="UP001501266">
    <property type="component" value="Unassembled WGS sequence"/>
</dbReference>
<feature type="transmembrane region" description="Helical" evidence="1">
    <location>
        <begin position="92"/>
        <end position="113"/>
    </location>
</feature>
<gene>
    <name evidence="3" type="ORF">GCM10009640_21800</name>
</gene>
<comment type="caution">
    <text evidence="3">The sequence shown here is derived from an EMBL/GenBank/DDBJ whole genome shotgun (WGS) entry which is preliminary data.</text>
</comment>
<reference evidence="3 4" key="1">
    <citation type="journal article" date="2019" name="Int. J. Syst. Evol. Microbiol.">
        <title>The Global Catalogue of Microorganisms (GCM) 10K type strain sequencing project: providing services to taxonomists for standard genome sequencing and annotation.</title>
        <authorList>
            <consortium name="The Broad Institute Genomics Platform"/>
            <consortium name="The Broad Institute Genome Sequencing Center for Infectious Disease"/>
            <person name="Wu L."/>
            <person name="Ma J."/>
        </authorList>
    </citation>
    <scope>NUCLEOTIDE SEQUENCE [LARGE SCALE GENOMIC DNA]</scope>
    <source>
        <strain evidence="3 4">JCM 12398</strain>
    </source>
</reference>
<feature type="transmembrane region" description="Helical" evidence="1">
    <location>
        <begin position="27"/>
        <end position="45"/>
    </location>
</feature>
<dbReference type="Pfam" id="PF12695">
    <property type="entry name" value="Abhydrolase_5"/>
    <property type="match status" value="1"/>
</dbReference>
<keyword evidence="1" id="KW-1133">Transmembrane helix</keyword>